<dbReference type="EC" id="3.1.1.-" evidence="3"/>
<dbReference type="ESTHER" id="spild-d2qnx2">
    <property type="family name" value="Carb_B_Bacteria"/>
</dbReference>
<keyword evidence="2 3" id="KW-0378">Hydrolase</keyword>
<dbReference type="PANTHER" id="PTHR11559">
    <property type="entry name" value="CARBOXYLESTERASE"/>
    <property type="match status" value="1"/>
</dbReference>
<keyword evidence="4" id="KW-0472">Membrane</keyword>
<dbReference type="Pfam" id="PF00135">
    <property type="entry name" value="COesterase"/>
    <property type="match status" value="1"/>
</dbReference>
<evidence type="ECO:0000313" key="7">
    <source>
        <dbReference type="Proteomes" id="UP000002028"/>
    </source>
</evidence>
<dbReference type="InterPro" id="IPR029058">
    <property type="entry name" value="AB_hydrolase_fold"/>
</dbReference>
<dbReference type="HOGENOM" id="CLU_006586_16_4_10"/>
<protein>
    <recommendedName>
        <fullName evidence="3">Carboxylic ester hydrolase</fullName>
        <ecNumber evidence="3">3.1.1.-</ecNumber>
    </recommendedName>
</protein>
<dbReference type="Proteomes" id="UP000002028">
    <property type="component" value="Chromosome"/>
</dbReference>
<dbReference type="GO" id="GO:0016787">
    <property type="term" value="F:hydrolase activity"/>
    <property type="evidence" value="ECO:0007669"/>
    <property type="project" value="UniProtKB-KW"/>
</dbReference>
<dbReference type="STRING" id="504472.Slin_1529"/>
<evidence type="ECO:0000313" key="6">
    <source>
        <dbReference type="EMBL" id="ADB37578.1"/>
    </source>
</evidence>
<dbReference type="InterPro" id="IPR019826">
    <property type="entry name" value="Carboxylesterase_B_AS"/>
</dbReference>
<comment type="similarity">
    <text evidence="1 3">Belongs to the type-B carboxylesterase/lipase family.</text>
</comment>
<gene>
    <name evidence="6" type="ordered locus">Slin_1529</name>
</gene>
<evidence type="ECO:0000256" key="1">
    <source>
        <dbReference type="ARBA" id="ARBA00005964"/>
    </source>
</evidence>
<dbReference type="InterPro" id="IPR050309">
    <property type="entry name" value="Type-B_Carboxylest/Lipase"/>
</dbReference>
<organism evidence="6 7">
    <name type="scientific">Spirosoma linguale (strain ATCC 33905 / DSM 74 / LMG 10896 / Claus 1)</name>
    <dbReference type="NCBI Taxonomy" id="504472"/>
    <lineage>
        <taxon>Bacteria</taxon>
        <taxon>Pseudomonadati</taxon>
        <taxon>Bacteroidota</taxon>
        <taxon>Cytophagia</taxon>
        <taxon>Cytophagales</taxon>
        <taxon>Cytophagaceae</taxon>
        <taxon>Spirosoma</taxon>
    </lineage>
</organism>
<evidence type="ECO:0000256" key="4">
    <source>
        <dbReference type="SAM" id="Phobius"/>
    </source>
</evidence>
<reference evidence="6 7" key="1">
    <citation type="journal article" date="2010" name="Stand. Genomic Sci.">
        <title>Complete genome sequence of Spirosoma linguale type strain (1).</title>
        <authorList>
            <person name="Lail K."/>
            <person name="Sikorski J."/>
            <person name="Saunders E."/>
            <person name="Lapidus A."/>
            <person name="Glavina Del Rio T."/>
            <person name="Copeland A."/>
            <person name="Tice H."/>
            <person name="Cheng J.-F."/>
            <person name="Lucas S."/>
            <person name="Nolan M."/>
            <person name="Bruce D."/>
            <person name="Goodwin L."/>
            <person name="Pitluck S."/>
            <person name="Ivanova N."/>
            <person name="Mavromatis K."/>
            <person name="Ovchinnikova G."/>
            <person name="Pati A."/>
            <person name="Chen A."/>
            <person name="Palaniappan K."/>
            <person name="Land M."/>
            <person name="Hauser L."/>
            <person name="Chang Y.-J."/>
            <person name="Jeffries C.D."/>
            <person name="Chain P."/>
            <person name="Brettin T."/>
            <person name="Detter J.C."/>
            <person name="Schuetze A."/>
            <person name="Rohde M."/>
            <person name="Tindall B.J."/>
            <person name="Goeker M."/>
            <person name="Bristow J."/>
            <person name="Eisen J.A."/>
            <person name="Markowitz V."/>
            <person name="Hugenholtz P."/>
            <person name="Kyrpides N.C."/>
            <person name="Klenk H.-P."/>
            <person name="Chen F."/>
        </authorList>
    </citation>
    <scope>NUCLEOTIDE SEQUENCE [LARGE SCALE GENOMIC DNA]</scope>
    <source>
        <strain evidence="7">ATCC 33905 / DSM 74 / LMG 10896 / Claus 1</strain>
    </source>
</reference>
<dbReference type="Gene3D" id="3.40.50.1820">
    <property type="entry name" value="alpha/beta hydrolase"/>
    <property type="match status" value="1"/>
</dbReference>
<dbReference type="eggNOG" id="COG2272">
    <property type="taxonomic scope" value="Bacteria"/>
</dbReference>
<feature type="domain" description="Carboxylesterase type B" evidence="5">
    <location>
        <begin position="46"/>
        <end position="517"/>
    </location>
</feature>
<evidence type="ECO:0000256" key="2">
    <source>
        <dbReference type="ARBA" id="ARBA00022801"/>
    </source>
</evidence>
<dbReference type="EMBL" id="CP001769">
    <property type="protein sequence ID" value="ADB37578.1"/>
    <property type="molecule type" value="Genomic_DNA"/>
</dbReference>
<keyword evidence="4" id="KW-0812">Transmembrane</keyword>
<evidence type="ECO:0000256" key="3">
    <source>
        <dbReference type="RuleBase" id="RU361235"/>
    </source>
</evidence>
<name>D2QNX2_SPILD</name>
<dbReference type="AlphaFoldDB" id="D2QNX2"/>
<dbReference type="PROSITE" id="PS00122">
    <property type="entry name" value="CARBOXYLESTERASE_B_1"/>
    <property type="match status" value="1"/>
</dbReference>
<keyword evidence="7" id="KW-1185">Reference proteome</keyword>
<dbReference type="SUPFAM" id="SSF53474">
    <property type="entry name" value="alpha/beta-Hydrolases"/>
    <property type="match status" value="1"/>
</dbReference>
<accession>D2QNX2</accession>
<feature type="transmembrane region" description="Helical" evidence="4">
    <location>
        <begin position="21"/>
        <end position="40"/>
    </location>
</feature>
<sequence>MAPATRPAVRYITPNHMTTKSLVRITSCGILFGLLSFTGISREFDAVTVTGGQISGTVNKTGDVHIFKGIPFAAPPVGDRRWKAPQPVIPWSGVRKCDAFGPSPVQGSPNPFGPWSAEFLIPKEPISEDCLYLNVWTAAKSAAEKRPVLVWIYGGGFNSGGAGVPIYDGEATAKKGVIFVSMNYRVGPFGFFSHPELTKESGRNASGNYGLMDQIAALQWVKQNIARFGGDPANVTIAGQSAGSMSVNALVASPLAKNLFTKAIAESGANFSRPAATLGQAEEAGVKMAQSMGASSLADLRALPADEILKKGQGRGLVIDGYVLPQPIAAIFAAGKQNDVRLLTGWNEDEGMVFGPAKKADEYRKQIDEQYGAKAETFLRYYPAGTDAEAESSQVKISRDMVFGAQNYRWATIQSQKGKTAYVYRFARKVPATGEYARYGAFHTGELAYAYDNLRFIDHTLRPLEPADTRLANEMSAYWVNFIKTGNPNGKGLSNWPVYSTTNKQIMVFDTKTGVRQLPDGLALDFLLTTMSK</sequence>
<evidence type="ECO:0000259" key="5">
    <source>
        <dbReference type="Pfam" id="PF00135"/>
    </source>
</evidence>
<dbReference type="InterPro" id="IPR002018">
    <property type="entry name" value="CarbesteraseB"/>
</dbReference>
<dbReference type="KEGG" id="sli:Slin_1529"/>
<keyword evidence="4" id="KW-1133">Transmembrane helix</keyword>
<proteinExistence type="inferred from homology"/>